<evidence type="ECO:0000313" key="20">
    <source>
        <dbReference type="Proteomes" id="UP001152803"/>
    </source>
</evidence>
<evidence type="ECO:0000256" key="2">
    <source>
        <dbReference type="ARBA" id="ARBA00008268"/>
    </source>
</evidence>
<dbReference type="PANTHER" id="PTHR24211">
    <property type="entry name" value="LIM DOMAIN-CONTAINING PROTEIN"/>
    <property type="match status" value="1"/>
</dbReference>
<feature type="compositionally biased region" description="Polar residues" evidence="14">
    <location>
        <begin position="1414"/>
        <end position="1426"/>
    </location>
</feature>
<dbReference type="Gene3D" id="3.30.70.330">
    <property type="match status" value="1"/>
</dbReference>
<comment type="similarity">
    <text evidence="2">Belongs to the prickle / espinas / testin family.</text>
</comment>
<dbReference type="FunFam" id="2.10.110.10:FF:000022">
    <property type="entry name" value="prickle-like protein 2 isoform X1"/>
    <property type="match status" value="1"/>
</dbReference>
<dbReference type="FunFam" id="2.10.110.10:FF:000005">
    <property type="entry name" value="Testin isoform 1"/>
    <property type="match status" value="1"/>
</dbReference>
<dbReference type="CDD" id="cd09420">
    <property type="entry name" value="LIM3_Prickle"/>
    <property type="match status" value="1"/>
</dbReference>
<feature type="region of interest" description="Disordered" evidence="14">
    <location>
        <begin position="444"/>
        <end position="463"/>
    </location>
</feature>
<dbReference type="Proteomes" id="UP001152803">
    <property type="component" value="Unassembled WGS sequence"/>
</dbReference>
<evidence type="ECO:0000256" key="4">
    <source>
        <dbReference type="ARBA" id="ARBA00022723"/>
    </source>
</evidence>
<feature type="compositionally biased region" description="Basic and acidic residues" evidence="14">
    <location>
        <begin position="1181"/>
        <end position="1193"/>
    </location>
</feature>
<organism evidence="19 20">
    <name type="scientific">Conger conger</name>
    <name type="common">Conger eel</name>
    <name type="synonym">Muraena conger</name>
    <dbReference type="NCBI Taxonomy" id="82655"/>
    <lineage>
        <taxon>Eukaryota</taxon>
        <taxon>Metazoa</taxon>
        <taxon>Chordata</taxon>
        <taxon>Craniata</taxon>
        <taxon>Vertebrata</taxon>
        <taxon>Euteleostomi</taxon>
        <taxon>Actinopterygii</taxon>
        <taxon>Neopterygii</taxon>
        <taxon>Teleostei</taxon>
        <taxon>Anguilliformes</taxon>
        <taxon>Congridae</taxon>
        <taxon>Conger</taxon>
    </lineage>
</organism>
<dbReference type="InterPro" id="IPR036875">
    <property type="entry name" value="Znf_CCHC_sf"/>
</dbReference>
<feature type="region of interest" description="Disordered" evidence="14">
    <location>
        <begin position="1681"/>
        <end position="1777"/>
    </location>
</feature>
<evidence type="ECO:0000313" key="19">
    <source>
        <dbReference type="EMBL" id="KAJ8249931.1"/>
    </source>
</evidence>
<dbReference type="CDD" id="cd09827">
    <property type="entry name" value="PET_Prickle"/>
    <property type="match status" value="1"/>
</dbReference>
<feature type="region of interest" description="Disordered" evidence="14">
    <location>
        <begin position="1059"/>
        <end position="1115"/>
    </location>
</feature>
<feature type="region of interest" description="Disordered" evidence="14">
    <location>
        <begin position="1285"/>
        <end position="1304"/>
    </location>
</feature>
<feature type="compositionally biased region" description="Basic and acidic residues" evidence="14">
    <location>
        <begin position="1735"/>
        <end position="1760"/>
    </location>
</feature>
<evidence type="ECO:0000256" key="11">
    <source>
        <dbReference type="PROSITE-ProRule" id="PRU00047"/>
    </source>
</evidence>
<feature type="compositionally biased region" description="Basic residues" evidence="14">
    <location>
        <begin position="23"/>
        <end position="42"/>
    </location>
</feature>
<dbReference type="CDD" id="cd09415">
    <property type="entry name" value="LIM1_Prickle"/>
    <property type="match status" value="1"/>
</dbReference>
<dbReference type="InterPro" id="IPR001878">
    <property type="entry name" value="Znf_CCHC"/>
</dbReference>
<dbReference type="InterPro" id="IPR033727">
    <property type="entry name" value="LIM3_prickle"/>
</dbReference>
<dbReference type="Pfam" id="PF06297">
    <property type="entry name" value="PET"/>
    <property type="match status" value="1"/>
</dbReference>
<sequence>MKEREPTSRAGREGTDSVTSTSPKRHSQPKRSQGSHKSPHHHRLVGYEISDLRNKMFGLEGPGKLLPLPLTKALGPELESVPPGAALWLPNCSANKDGSVWPAFVWHPGSASSLGRGNSVMRRTRGLVANGRIGMRPLPGRSKHPQLPGLGSLFWDVLDGEMCSSSVLLECREVQGDVWDQGPCSSRELRGDVWQPEPEKPVPEELAAGPWGASSAQAREVQSPPQPYISGGRLKKAITAPLRPHQGGPGFQSTSAGASLCGVCMRSPCLRGFPPGTPVSSHSPKTCSSRTCMSLDCGRKLEYPVKTHTGTGRTCKLLTERPQLGFEPRTFCCEAAWRAKLFCRGGSEVLSSLFGQEARDSKLLSHLPELSKEKGAAGHGGLWDLVNCAVVSRDSGQMNVESVARFHGARPADAPQKAPGFQRSSTSDDDSGCALEEYAWVPPGLRPDQVRGPQPNAGRSEVHHWDPERLKAQAPVVPGRGLLPRDPMTQGPRTTLPFSEAQVQLYFSCLPEDKVPYVGSPGEKLRIKQLLYQLPPHDNEVRYCQSLSEEERKELQIFSMQRKKEALGRGSIKLLPRTLLQAVCEHCEDGIGGGEMAVLASRAGPRMCWHPACFTCSVCGELLVDLIYFYQDGKVHCGRHHAEMLKPRCSACDEIIFSDECTEAEGRHWHMKHFCCFECETVLGGQRYIMKDGRPFCCGCFESLYAEYCEACGGHIGVDHAQMTYDGLHWHATESCFSCAQCQTSLLGCPFLPKEGQIYCSKACSQGEDVHASDSSDSAFQSARSRESRRSVRMGKSSRSDQCRQSLLFSPPANYDFRDSPSGGGGCGDILSHKLAHLSFADDRFWKAREEQGEVPEDHEEWAEHDDYMIQLLLKFGDRGAFRQPEEVGPGEPWASDADLKARLEASAAGNRGQILAGKRYQTDAYWAQSQDGLGDSAYGSHPGPASSRKIQELDLEHREARFGRGQMQWYEDSLECITDELKQPDPGTGDSMDSLALSNITGASVDDDCKERPLLYSLQSFTELDTGDCEKMSNMGTLNSSMLHRSVNSLRSLSSELDRVEAQVVDAEEEDEEEEEEEASLPQEKPRHHHVPILRRSQSQTRPQQVKFSDDPADRVRVEGLAVRQAPMSERTHRRVCRFEETGPHRPDLRHPHHHPRPHRPHRRRRSRKSCSDNALNLPPKDRAAQARRDKQVPAGRPQDPRAFPPGRELPGPRTRAYAAPDYLQGLVPNCIQGLYGDDDWCSTCSSSSESEEEGFFLGEPIPQPQPQRHRYYAADLPTPVCSLPSPPYAPRTTSKKKKGHQGKNCIISARVRPPDGGAGSLISPVGRGLSPTNSLAPASCVTKCECEAVADQTAAVSTPGSGSGPRWPDSDVPRPGPPARHVPAFCQALLLPRPDPHTGEGGNSARVRTSRRLQMSPVTLQSRESAGPLSERGPPGRAWAPWASVGPLSERGPPGRAWAPWASSGPLGERGPPGKATGPTQPALPGQGSKVGHPPVERRKHTCQSHHAPINAEATGQPQIVFVIKKETGDWRLETGDWSGCAFGSMLREEREGTQSHEVPPFQCDGLTAEALISEQWLHRRGPPDGPPRGLREFWRVTIVKDKETRRSKGVAFVLFLDKESAHNCARSINNKQLFGRTVKASIAIDNGRTTEFIRRRNYTDKTKCYECGDVGHLSYACPKNVLGERDPPKKKEKKKKKKVEEPEDIIEEESEEEGEDPALDSLSQAIAFQQARMDEEHKRKRAAEEAEHPSTSDESRKPRIKKSAYFSDEEELSD</sequence>
<dbReference type="InterPro" id="IPR033725">
    <property type="entry name" value="LIM1_prickle"/>
</dbReference>
<proteinExistence type="inferred from homology"/>
<dbReference type="Gene3D" id="2.10.110.10">
    <property type="entry name" value="Cysteine Rich Protein"/>
    <property type="match status" value="3"/>
</dbReference>
<evidence type="ECO:0000256" key="14">
    <source>
        <dbReference type="SAM" id="MobiDB-lite"/>
    </source>
</evidence>
<evidence type="ECO:0000256" key="9">
    <source>
        <dbReference type="ARBA" id="ARBA00023288"/>
    </source>
</evidence>
<feature type="compositionally biased region" description="Basic and acidic residues" evidence="14">
    <location>
        <begin position="1142"/>
        <end position="1151"/>
    </location>
</feature>
<dbReference type="FunFam" id="4.10.60.10:FF:000009">
    <property type="entry name" value="Zinc finger CCHC-type and RNA-binding motif-containing protein 1"/>
    <property type="match status" value="1"/>
</dbReference>
<dbReference type="CDD" id="cd09418">
    <property type="entry name" value="LIM2_Prickle"/>
    <property type="match status" value="1"/>
</dbReference>
<evidence type="ECO:0000256" key="8">
    <source>
        <dbReference type="ARBA" id="ARBA00023136"/>
    </source>
</evidence>
<dbReference type="InterPro" id="IPR033723">
    <property type="entry name" value="PET_prickle"/>
</dbReference>
<keyword evidence="11" id="KW-0863">Zinc-finger</keyword>
<dbReference type="PROSITE" id="PS51303">
    <property type="entry name" value="PET"/>
    <property type="match status" value="1"/>
</dbReference>
<feature type="compositionally biased region" description="Basic and acidic residues" evidence="14">
    <location>
        <begin position="1"/>
        <end position="15"/>
    </location>
</feature>
<comment type="subcellular location">
    <subcellularLocation>
        <location evidence="1">Endomembrane system</location>
    </subcellularLocation>
</comment>
<dbReference type="Pfam" id="PF00412">
    <property type="entry name" value="LIM"/>
    <property type="match status" value="3"/>
</dbReference>
<keyword evidence="4 12" id="KW-0479">Metal-binding</keyword>
<evidence type="ECO:0000256" key="6">
    <source>
        <dbReference type="ARBA" id="ARBA00022833"/>
    </source>
</evidence>
<feature type="compositionally biased region" description="Basic and acidic residues" evidence="14">
    <location>
        <begin position="189"/>
        <end position="203"/>
    </location>
</feature>
<evidence type="ECO:0000256" key="10">
    <source>
        <dbReference type="ARBA" id="ARBA00023289"/>
    </source>
</evidence>
<dbReference type="PROSITE" id="PS50102">
    <property type="entry name" value="RRM"/>
    <property type="match status" value="1"/>
</dbReference>
<evidence type="ECO:0000259" key="18">
    <source>
        <dbReference type="PROSITE" id="PS51303"/>
    </source>
</evidence>
<dbReference type="InterPro" id="IPR047120">
    <property type="entry name" value="Pk/Esn/Tes"/>
</dbReference>
<dbReference type="FunFam" id="2.10.110.10:FF:000035">
    <property type="entry name" value="prickle-like protein 2 isoform X1"/>
    <property type="match status" value="1"/>
</dbReference>
<dbReference type="OrthoDB" id="10069167at2759"/>
<evidence type="ECO:0000259" key="17">
    <source>
        <dbReference type="PROSITE" id="PS50158"/>
    </source>
</evidence>
<dbReference type="InterPro" id="IPR010442">
    <property type="entry name" value="PET_domain"/>
</dbReference>
<dbReference type="InterPro" id="IPR001781">
    <property type="entry name" value="Znf_LIM"/>
</dbReference>
<feature type="region of interest" description="Disordered" evidence="14">
    <location>
        <begin position="1356"/>
        <end position="1499"/>
    </location>
</feature>
<keyword evidence="13" id="KW-0694">RNA-binding</keyword>
<dbReference type="InterPro" id="IPR012677">
    <property type="entry name" value="Nucleotide-bd_a/b_plait_sf"/>
</dbReference>
<evidence type="ECO:0000259" key="15">
    <source>
        <dbReference type="PROSITE" id="PS50023"/>
    </source>
</evidence>
<dbReference type="GO" id="GO:0008270">
    <property type="term" value="F:zinc ion binding"/>
    <property type="evidence" value="ECO:0007669"/>
    <property type="project" value="UniProtKB-KW"/>
</dbReference>
<dbReference type="EMBL" id="JAFJMO010000019">
    <property type="protein sequence ID" value="KAJ8249931.1"/>
    <property type="molecule type" value="Genomic_DNA"/>
</dbReference>
<dbReference type="InterPro" id="IPR033726">
    <property type="entry name" value="LIM2_prickle"/>
</dbReference>
<feature type="domain" description="CCHC-type" evidence="17">
    <location>
        <begin position="1666"/>
        <end position="1682"/>
    </location>
</feature>
<evidence type="ECO:0000256" key="12">
    <source>
        <dbReference type="PROSITE-ProRule" id="PRU00125"/>
    </source>
</evidence>
<evidence type="ECO:0000256" key="1">
    <source>
        <dbReference type="ARBA" id="ARBA00004308"/>
    </source>
</evidence>
<feature type="compositionally biased region" description="Polar residues" evidence="14">
    <location>
        <begin position="1097"/>
        <end position="1108"/>
    </location>
</feature>
<feature type="compositionally biased region" description="Acidic residues" evidence="14">
    <location>
        <begin position="1067"/>
        <end position="1080"/>
    </location>
</feature>
<dbReference type="PROSITE" id="PS50023">
    <property type="entry name" value="LIM_DOMAIN_2"/>
    <property type="match status" value="2"/>
</dbReference>
<keyword evidence="6 12" id="KW-0862">Zinc</keyword>
<gene>
    <name evidence="19" type="ORF">COCON_G00231470</name>
</gene>
<accession>A0A9Q1HN47</accession>
<keyword evidence="8" id="KW-0472">Membrane</keyword>
<dbReference type="Pfam" id="PF00076">
    <property type="entry name" value="RRM_1"/>
    <property type="match status" value="1"/>
</dbReference>
<keyword evidence="5" id="KW-0677">Repeat</keyword>
<feature type="region of interest" description="Disordered" evidence="14">
    <location>
        <begin position="189"/>
        <end position="208"/>
    </location>
</feature>
<keyword evidence="10" id="KW-0636">Prenylation</keyword>
<feature type="domain" description="LIM zinc-binding" evidence="15">
    <location>
        <begin position="647"/>
        <end position="707"/>
    </location>
</feature>
<dbReference type="PROSITE" id="PS50158">
    <property type="entry name" value="ZF_CCHC"/>
    <property type="match status" value="1"/>
</dbReference>
<dbReference type="SUPFAM" id="SSF57756">
    <property type="entry name" value="Retrovirus zinc finger-like domains"/>
    <property type="match status" value="1"/>
</dbReference>
<feature type="region of interest" description="Disordered" evidence="14">
    <location>
        <begin position="1"/>
        <end position="42"/>
    </location>
</feature>
<keyword evidence="20" id="KW-1185">Reference proteome</keyword>
<reference evidence="19" key="1">
    <citation type="journal article" date="2023" name="Science">
        <title>Genome structures resolve the early diversification of teleost fishes.</title>
        <authorList>
            <person name="Parey E."/>
            <person name="Louis A."/>
            <person name="Montfort J."/>
            <person name="Bouchez O."/>
            <person name="Roques C."/>
            <person name="Iampietro C."/>
            <person name="Lluch J."/>
            <person name="Castinel A."/>
            <person name="Donnadieu C."/>
            <person name="Desvignes T."/>
            <person name="Floi Bucao C."/>
            <person name="Jouanno E."/>
            <person name="Wen M."/>
            <person name="Mejri S."/>
            <person name="Dirks R."/>
            <person name="Jansen H."/>
            <person name="Henkel C."/>
            <person name="Chen W.J."/>
            <person name="Zahm M."/>
            <person name="Cabau C."/>
            <person name="Klopp C."/>
            <person name="Thompson A.W."/>
            <person name="Robinson-Rechavi M."/>
            <person name="Braasch I."/>
            <person name="Lecointre G."/>
            <person name="Bobe J."/>
            <person name="Postlethwait J.H."/>
            <person name="Berthelot C."/>
            <person name="Roest Crollius H."/>
            <person name="Guiguen Y."/>
        </authorList>
    </citation>
    <scope>NUCLEOTIDE SEQUENCE</scope>
    <source>
        <strain evidence="19">Concon-B</strain>
    </source>
</reference>
<dbReference type="InterPro" id="IPR000504">
    <property type="entry name" value="RRM_dom"/>
</dbReference>
<keyword evidence="7 12" id="KW-0440">LIM domain</keyword>
<evidence type="ECO:0000256" key="5">
    <source>
        <dbReference type="ARBA" id="ARBA00022737"/>
    </source>
</evidence>
<dbReference type="GO" id="GO:0012505">
    <property type="term" value="C:endomembrane system"/>
    <property type="evidence" value="ECO:0007669"/>
    <property type="project" value="UniProtKB-SubCell"/>
</dbReference>
<feature type="compositionally biased region" description="Basic residues" evidence="14">
    <location>
        <begin position="1152"/>
        <end position="1170"/>
    </location>
</feature>
<evidence type="ECO:0000259" key="16">
    <source>
        <dbReference type="PROSITE" id="PS50102"/>
    </source>
</evidence>
<comment type="caution">
    <text evidence="19">The sequence shown here is derived from an EMBL/GenBank/DDBJ whole genome shotgun (WGS) entry which is preliminary data.</text>
</comment>
<feature type="compositionally biased region" description="Acidic residues" evidence="14">
    <location>
        <begin position="1704"/>
        <end position="1721"/>
    </location>
</feature>
<feature type="region of interest" description="Disordered" evidence="14">
    <location>
        <begin position="1142"/>
        <end position="1217"/>
    </location>
</feature>
<evidence type="ECO:0000256" key="13">
    <source>
        <dbReference type="PROSITE-ProRule" id="PRU00176"/>
    </source>
</evidence>
<dbReference type="SMART" id="SM00343">
    <property type="entry name" value="ZnF_C2HC"/>
    <property type="match status" value="1"/>
</dbReference>
<feature type="domain" description="LIM zinc-binding" evidence="15">
    <location>
        <begin position="582"/>
        <end position="646"/>
    </location>
</feature>
<evidence type="ECO:0000256" key="7">
    <source>
        <dbReference type="ARBA" id="ARBA00023038"/>
    </source>
</evidence>
<dbReference type="SUPFAM" id="SSF57716">
    <property type="entry name" value="Glucocorticoid receptor-like (DNA-binding domain)"/>
    <property type="match status" value="2"/>
</dbReference>
<dbReference type="PANTHER" id="PTHR24211:SF15">
    <property type="entry name" value="PRICKLE-LIKE PROTEIN 1"/>
    <property type="match status" value="1"/>
</dbReference>
<keyword evidence="3" id="KW-0488">Methylation</keyword>
<dbReference type="SMART" id="SM00132">
    <property type="entry name" value="LIM"/>
    <property type="match status" value="3"/>
</dbReference>
<dbReference type="GO" id="GO:0003723">
    <property type="term" value="F:RNA binding"/>
    <property type="evidence" value="ECO:0007669"/>
    <property type="project" value="UniProtKB-UniRule"/>
</dbReference>
<keyword evidence="9" id="KW-0449">Lipoprotein</keyword>
<dbReference type="PROSITE" id="PS00478">
    <property type="entry name" value="LIM_DOMAIN_1"/>
    <property type="match status" value="1"/>
</dbReference>
<feature type="region of interest" description="Disordered" evidence="14">
    <location>
        <begin position="408"/>
        <end position="431"/>
    </location>
</feature>
<feature type="domain" description="RRM" evidence="16">
    <location>
        <begin position="1598"/>
        <end position="1648"/>
    </location>
</feature>
<protein>
    <submittedName>
        <fullName evidence="19">Uncharacterized protein</fullName>
    </submittedName>
</protein>
<feature type="region of interest" description="Disordered" evidence="14">
    <location>
        <begin position="771"/>
        <end position="803"/>
    </location>
</feature>
<evidence type="ECO:0000256" key="3">
    <source>
        <dbReference type="ARBA" id="ARBA00022481"/>
    </source>
</evidence>
<dbReference type="InterPro" id="IPR035979">
    <property type="entry name" value="RBD_domain_sf"/>
</dbReference>
<feature type="domain" description="PET" evidence="18">
    <location>
        <begin position="472"/>
        <end position="580"/>
    </location>
</feature>
<dbReference type="SUPFAM" id="SSF54928">
    <property type="entry name" value="RNA-binding domain, RBD"/>
    <property type="match status" value="1"/>
</dbReference>
<name>A0A9Q1HN47_CONCO</name>